<evidence type="ECO:0000313" key="1">
    <source>
        <dbReference type="EMBL" id="SJM69686.1"/>
    </source>
</evidence>
<dbReference type="InterPro" id="IPR016181">
    <property type="entry name" value="Acyl_CoA_acyltransferase"/>
</dbReference>
<accession>A0A1R4GND2</accession>
<evidence type="ECO:0000313" key="2">
    <source>
        <dbReference type="Proteomes" id="UP000195787"/>
    </source>
</evidence>
<reference evidence="1 2" key="1">
    <citation type="submission" date="2017-02" db="EMBL/GenBank/DDBJ databases">
        <authorList>
            <person name="Peterson S.W."/>
        </authorList>
    </citation>
    <scope>NUCLEOTIDE SEQUENCE [LARGE SCALE GENOMIC DNA]</scope>
    <source>
        <strain evidence="1 2">LMG 22410</strain>
    </source>
</reference>
<dbReference type="GeneID" id="303174204"/>
<organism evidence="1 2">
    <name type="scientific">Agrococcus casei LMG 22410</name>
    <dbReference type="NCBI Taxonomy" id="1255656"/>
    <lineage>
        <taxon>Bacteria</taxon>
        <taxon>Bacillati</taxon>
        <taxon>Actinomycetota</taxon>
        <taxon>Actinomycetes</taxon>
        <taxon>Micrococcales</taxon>
        <taxon>Microbacteriaceae</taxon>
        <taxon>Agrococcus</taxon>
    </lineage>
</organism>
<dbReference type="AlphaFoldDB" id="A0A1R4GND2"/>
<dbReference type="RefSeq" id="WP_086993052.1">
    <property type="nucleotide sequence ID" value="NZ_FUHU01000047.1"/>
</dbReference>
<dbReference type="SUPFAM" id="SSF55729">
    <property type="entry name" value="Acyl-CoA N-acyltransferases (Nat)"/>
    <property type="match status" value="1"/>
</dbReference>
<dbReference type="Proteomes" id="UP000195787">
    <property type="component" value="Unassembled WGS sequence"/>
</dbReference>
<proteinExistence type="predicted"/>
<gene>
    <name evidence="1" type="ORF">CZ674_13395</name>
</gene>
<dbReference type="OrthoDB" id="9797990at2"/>
<name>A0A1R4GND2_9MICO</name>
<dbReference type="EMBL" id="FUHU01000047">
    <property type="protein sequence ID" value="SJM69686.1"/>
    <property type="molecule type" value="Genomic_DNA"/>
</dbReference>
<dbReference type="PANTHER" id="PTHR41700">
    <property type="entry name" value="GCN5-RELATED N-ACETYLTRANSFERASE"/>
    <property type="match status" value="1"/>
</dbReference>
<dbReference type="InterPro" id="IPR038764">
    <property type="entry name" value="GNAT_N_AcTrfase_prd"/>
</dbReference>
<keyword evidence="2" id="KW-1185">Reference proteome</keyword>
<dbReference type="Gene3D" id="3.40.630.30">
    <property type="match status" value="1"/>
</dbReference>
<dbReference type="PANTHER" id="PTHR41700:SF1">
    <property type="entry name" value="N-ACETYLTRANSFERASE DOMAIN-CONTAINING PROTEIN"/>
    <property type="match status" value="1"/>
</dbReference>
<sequence>MLATSLSSHASDPGRTPIEANGWLPADYSAAHVTDRAGLREAGELYTRVFGYDDPTLSLNAHLLKSLASNGGTSVGVFDGAGILVGYAYGFPGRDADAEYQFSQAAVVDARVQGQGIGNALKRLQARVAAEAGYTEMRWTFDPLLARNAHFNLDSLGATGIRFLPSYYGSAASDRLLVRWQLPAAERRERASAVPPPELAAADWGTAMAIGDDVWIAVPADPRRLRASDVDETELRASVATSLQSAFADDRLLISCVRVDEDTAAYRAVRQRGRHHD</sequence>
<evidence type="ECO:0008006" key="3">
    <source>
        <dbReference type="Google" id="ProtNLM"/>
    </source>
</evidence>
<protein>
    <recommendedName>
        <fullName evidence="3">N-acetyltransferase domain-containing protein</fullName>
    </recommendedName>
</protein>